<feature type="domain" description="wHTH-Hsp90 Na associated" evidence="1">
    <location>
        <begin position="536"/>
        <end position="585"/>
    </location>
</feature>
<evidence type="ECO:0000259" key="1">
    <source>
        <dbReference type="Pfam" id="PF24410"/>
    </source>
</evidence>
<organism evidence="2 3">
    <name type="scientific">Streptomyces violaceusniger</name>
    <dbReference type="NCBI Taxonomy" id="68280"/>
    <lineage>
        <taxon>Bacteria</taxon>
        <taxon>Bacillati</taxon>
        <taxon>Actinomycetota</taxon>
        <taxon>Actinomycetes</taxon>
        <taxon>Kitasatosporales</taxon>
        <taxon>Streptomycetaceae</taxon>
        <taxon>Streptomyces</taxon>
        <taxon>Streptomyces violaceusniger group</taxon>
    </lineage>
</organism>
<proteinExistence type="predicted"/>
<dbReference type="EMBL" id="BJHW01000001">
    <property type="protein sequence ID" value="GDY54555.1"/>
    <property type="molecule type" value="Genomic_DNA"/>
</dbReference>
<accession>A0A4D4L029</accession>
<dbReference type="Gene3D" id="3.30.565.10">
    <property type="entry name" value="Histidine kinase-like ATPase, C-terminal domain"/>
    <property type="match status" value="1"/>
</dbReference>
<protein>
    <recommendedName>
        <fullName evidence="1">wHTH-Hsp90 Na associated domain-containing protein</fullName>
    </recommendedName>
</protein>
<dbReference type="InterPro" id="IPR020575">
    <property type="entry name" value="Hsp90_N"/>
</dbReference>
<dbReference type="InterPro" id="IPR036890">
    <property type="entry name" value="HATPase_C_sf"/>
</dbReference>
<comment type="caution">
    <text evidence="2">The sequence shown here is derived from an EMBL/GenBank/DDBJ whole genome shotgun (WGS) entry which is preliminary data.</text>
</comment>
<dbReference type="InterPro" id="IPR056507">
    <property type="entry name" value="wHTH-HSP90_Na-assoc"/>
</dbReference>
<evidence type="ECO:0000313" key="3">
    <source>
        <dbReference type="Proteomes" id="UP000301309"/>
    </source>
</evidence>
<keyword evidence="3" id="KW-1185">Reference proteome</keyword>
<dbReference type="SUPFAM" id="SSF55874">
    <property type="entry name" value="ATPase domain of HSP90 chaperone/DNA topoisomerase II/histidine kinase"/>
    <property type="match status" value="1"/>
</dbReference>
<feature type="domain" description="wHTH-Hsp90 Na associated" evidence="1">
    <location>
        <begin position="665"/>
        <end position="710"/>
    </location>
</feature>
<name>A0A4D4L029_STRVO</name>
<gene>
    <name evidence="2" type="ORF">SVIO_051780</name>
</gene>
<dbReference type="OrthoDB" id="9802640at2"/>
<reference evidence="2 3" key="1">
    <citation type="journal article" date="2020" name="Int. J. Syst. Evol. Microbiol.">
        <title>Reclassification of Streptomyces castelarensis and Streptomyces sporoclivatus as later heterotypic synonyms of Streptomyces antimycoticus.</title>
        <authorList>
            <person name="Komaki H."/>
            <person name="Tamura T."/>
        </authorList>
    </citation>
    <scope>NUCLEOTIDE SEQUENCE [LARGE SCALE GENOMIC DNA]</scope>
    <source>
        <strain evidence="2 3">NBRC 13459</strain>
    </source>
</reference>
<sequence length="912" mass="100506">MGEELYGDRGLAVRELYQNALDACRYRDARTTYLRRTGRRVEEWEGLIEFVQGVDESGRPYLECRDNGIGMGVNELSRTFSQGGARFVDLPEYVEEAADWAELDPPVELFPNSRFGIGALSYFMLADEITVHTCRLDREGRPQRLLKVTIAGPGNLFRIEDEGPGEWAGTRVRLHLTTQAAQQSALDQLTNVLWVAPYRTTVVHGSRTQEWERGVLRADLAALYEERYRHPRRKLGHAYPSRDPNLWWAQHHGVVLADGILTDNTGLLYSTGVIVNLHGRDRPSLSVDRRRMRSYSSARVHSMMRAAIPSLFDSTFPGAQSVVTRAWLSEVSEHTVTFADEVTDQAGDAGVTWSVDGQELPAAITGFFSPDALLLSLVTGAYSPPVGHRRKWPFLVRMIPAAVLRWRLHVLYTAGIGDDPNPTVQCTQSPPNARPSDLYLLSSDPDGTPMAWDGTAMSDAAIWQIRGEFLSAFQKTGWPILQRLFHWRSPSADVTAADVFSCVARTQRSAAYVVTRLSQLGYRTPELLGAVDVVAADVALLKPIGQHKGWLSPGSVLSMAQISYSAAHAGCSPSEAAARLTQLGYRMPDRSYRTTPWAPEDAQVLKALWFDGEKPISADRAHEISTARISYLAFTRGRSVGALVELLQEAGFATPAETARLDLAQDDDSILLSDDLPVDRPVPRGQLAALALRLGRPVSEVAQRLTTLGFRVPDPLPDAGIVTAADAELFKNRRRVSGARWPAEEEPLDVFTLRQLVERTTTPLGDLTGRLTAIGYHIAPDPALLQGVGAELTTAPNRSRKEPITKEELYATAQLIDSNVDDVVDGLSRLGLEVEPIPDEFRADIAAEEVLAEVLDPYTSATAESMTQDSRIGPISLPALASVAMRYQCTFHEVALLATRLGMTHEAEDWFG</sequence>
<dbReference type="PRINTS" id="PR00775">
    <property type="entry name" value="HEATSHOCK90"/>
</dbReference>
<dbReference type="Proteomes" id="UP000301309">
    <property type="component" value="Unassembled WGS sequence"/>
</dbReference>
<dbReference type="Pfam" id="PF24410">
    <property type="entry name" value="wHTH-HSP90_Na-assoc"/>
    <property type="match status" value="2"/>
</dbReference>
<evidence type="ECO:0000313" key="2">
    <source>
        <dbReference type="EMBL" id="GDY54555.1"/>
    </source>
</evidence>
<dbReference type="AlphaFoldDB" id="A0A4D4L029"/>